<evidence type="ECO:0000256" key="6">
    <source>
        <dbReference type="RuleBase" id="RU000461"/>
    </source>
</evidence>
<comment type="cofactor">
    <cofactor evidence="5">
        <name>heme</name>
        <dbReference type="ChEBI" id="CHEBI:30413"/>
    </cofactor>
</comment>
<reference evidence="7 8" key="1">
    <citation type="submission" date="2023-01" db="EMBL/GenBank/DDBJ databases">
        <title>Analysis of 21 Apiospora genomes using comparative genomics revels a genus with tremendous synthesis potential of carbohydrate active enzymes and secondary metabolites.</title>
        <authorList>
            <person name="Sorensen T."/>
        </authorList>
    </citation>
    <scope>NUCLEOTIDE SEQUENCE [LARGE SCALE GENOMIC DNA]</scope>
    <source>
        <strain evidence="7 8">CBS 117206</strain>
    </source>
</reference>
<gene>
    <name evidence="7" type="ORF">PG999_006633</name>
</gene>
<comment type="caution">
    <text evidence="7">The sequence shown here is derived from an EMBL/GenBank/DDBJ whole genome shotgun (WGS) entry which is preliminary data.</text>
</comment>
<keyword evidence="8" id="KW-1185">Reference proteome</keyword>
<dbReference type="Proteomes" id="UP001392437">
    <property type="component" value="Unassembled WGS sequence"/>
</dbReference>
<dbReference type="GO" id="GO:0004497">
    <property type="term" value="F:monooxygenase activity"/>
    <property type="evidence" value="ECO:0007669"/>
    <property type="project" value="UniProtKB-KW"/>
</dbReference>
<dbReference type="Pfam" id="PF00067">
    <property type="entry name" value="p450"/>
    <property type="match status" value="2"/>
</dbReference>
<evidence type="ECO:0000313" key="7">
    <source>
        <dbReference type="EMBL" id="KAK8114564.1"/>
    </source>
</evidence>
<dbReference type="PANTHER" id="PTHR46300:SF6">
    <property type="entry name" value="CYTOCHROME P450 2C30"/>
    <property type="match status" value="1"/>
</dbReference>
<organism evidence="7 8">
    <name type="scientific">Apiospora kogelbergensis</name>
    <dbReference type="NCBI Taxonomy" id="1337665"/>
    <lineage>
        <taxon>Eukaryota</taxon>
        <taxon>Fungi</taxon>
        <taxon>Dikarya</taxon>
        <taxon>Ascomycota</taxon>
        <taxon>Pezizomycotina</taxon>
        <taxon>Sordariomycetes</taxon>
        <taxon>Xylariomycetidae</taxon>
        <taxon>Amphisphaeriales</taxon>
        <taxon>Apiosporaceae</taxon>
        <taxon>Apiospora</taxon>
    </lineage>
</organism>
<keyword evidence="5 6" id="KW-0349">Heme</keyword>
<keyword evidence="3 6" id="KW-0560">Oxidoreductase</keyword>
<evidence type="ECO:0000256" key="2">
    <source>
        <dbReference type="ARBA" id="ARBA00022723"/>
    </source>
</evidence>
<keyword evidence="2 5" id="KW-0479">Metal-binding</keyword>
<evidence type="ECO:0000256" key="3">
    <source>
        <dbReference type="ARBA" id="ARBA00023002"/>
    </source>
</evidence>
<evidence type="ECO:0000256" key="4">
    <source>
        <dbReference type="ARBA" id="ARBA00023004"/>
    </source>
</evidence>
<dbReference type="GO" id="GO:0016705">
    <property type="term" value="F:oxidoreductase activity, acting on paired donors, with incorporation or reduction of molecular oxygen"/>
    <property type="evidence" value="ECO:0007669"/>
    <property type="project" value="InterPro"/>
</dbReference>
<dbReference type="AlphaFoldDB" id="A0AAW0QW19"/>
<keyword evidence="4 5" id="KW-0408">Iron</keyword>
<feature type="binding site" description="axial binding residue" evidence="5">
    <location>
        <position position="478"/>
    </location>
    <ligand>
        <name>heme</name>
        <dbReference type="ChEBI" id="CHEBI:30413"/>
    </ligand>
    <ligandPart>
        <name>Fe</name>
        <dbReference type="ChEBI" id="CHEBI:18248"/>
    </ligandPart>
</feature>
<dbReference type="PROSITE" id="PS00086">
    <property type="entry name" value="CYTOCHROME_P450"/>
    <property type="match status" value="1"/>
</dbReference>
<dbReference type="EMBL" id="JAQQWP010000006">
    <property type="protein sequence ID" value="KAK8114564.1"/>
    <property type="molecule type" value="Genomic_DNA"/>
</dbReference>
<dbReference type="InterPro" id="IPR050364">
    <property type="entry name" value="Cytochrome_P450_fung"/>
</dbReference>
<proteinExistence type="inferred from homology"/>
<dbReference type="SUPFAM" id="SSF48264">
    <property type="entry name" value="Cytochrome P450"/>
    <property type="match status" value="1"/>
</dbReference>
<dbReference type="InterPro" id="IPR036396">
    <property type="entry name" value="Cyt_P450_sf"/>
</dbReference>
<dbReference type="InterPro" id="IPR001128">
    <property type="entry name" value="Cyt_P450"/>
</dbReference>
<evidence type="ECO:0000256" key="1">
    <source>
        <dbReference type="ARBA" id="ARBA00010617"/>
    </source>
</evidence>
<keyword evidence="6" id="KW-0503">Monooxygenase</keyword>
<dbReference type="InterPro" id="IPR002401">
    <property type="entry name" value="Cyt_P450_E_grp-I"/>
</dbReference>
<dbReference type="InterPro" id="IPR017972">
    <property type="entry name" value="Cyt_P450_CS"/>
</dbReference>
<accession>A0AAW0QW19</accession>
<dbReference type="Gene3D" id="1.10.630.10">
    <property type="entry name" value="Cytochrome P450"/>
    <property type="match status" value="1"/>
</dbReference>
<protein>
    <submittedName>
        <fullName evidence="7">Cytochrome P450</fullName>
    </submittedName>
</protein>
<dbReference type="GO" id="GO:0020037">
    <property type="term" value="F:heme binding"/>
    <property type="evidence" value="ECO:0007669"/>
    <property type="project" value="InterPro"/>
</dbReference>
<evidence type="ECO:0000313" key="8">
    <source>
        <dbReference type="Proteomes" id="UP001392437"/>
    </source>
</evidence>
<dbReference type="PRINTS" id="PR00385">
    <property type="entry name" value="P450"/>
</dbReference>
<name>A0AAW0QW19_9PEZI</name>
<evidence type="ECO:0000256" key="5">
    <source>
        <dbReference type="PIRSR" id="PIRSR602401-1"/>
    </source>
</evidence>
<dbReference type="PRINTS" id="PR00463">
    <property type="entry name" value="EP450I"/>
</dbReference>
<dbReference type="PANTHER" id="PTHR46300">
    <property type="entry name" value="P450, PUTATIVE (EUROFUNG)-RELATED-RELATED"/>
    <property type="match status" value="1"/>
</dbReference>
<dbReference type="GO" id="GO:0005506">
    <property type="term" value="F:iron ion binding"/>
    <property type="evidence" value="ECO:0007669"/>
    <property type="project" value="InterPro"/>
</dbReference>
<sequence>MESVRVLILYLAVPSLLFSALRQILSWRNKGPSAKTTIPGPKQYPVVGRVHDLDRFQMWKKFKEWADIYGPIYRTSMLGQQFVIVSDEKIAQELLTKRGHIYSGRPQIRALFGHKTGAGYLALMDRTEIWTKQRKWVHAAMADFHRAHFHGVIEEEVKRYLAVLMLDPAKFHSNTREHCGRIMSRLAWDDASMGKENGDSADCTLTQMSVSGPLVNTMTPLWSIPWALNPWKKYERAREDKQRAWWLNSLKVAKQRYLRGTLPTETWSFRYLDGLYKAGNTTLEQSEKDEEFASCMLGFHNLVGVITICGPMQFFLMAMTLNPEWQKKAQEEIDRVCGDRMPTTADSPNLPTVRACLKETLRWRSGVPLGMFATVFAFLIRPKKTMSTWVRKIAAGTIVLACEWLVLPLPPSANMSIDICSLKRSMNRVAEVYPDPENYHPERYLEPGWPTFQEPLSRYPNFREGKGMHTFGWGRRTCLGQHIVDDEMFVSGAAVLWAFHLTRKRCPSTGQEIDFDSEATNAHVILEPLPFPMDINPRGDMRAAHVLAGYAGVREKLKV</sequence>
<comment type="similarity">
    <text evidence="1 6">Belongs to the cytochrome P450 family.</text>
</comment>